<evidence type="ECO:0000313" key="7">
    <source>
        <dbReference type="EMBL" id="OIJ22767.1"/>
    </source>
</evidence>
<dbReference type="GO" id="GO:0016757">
    <property type="term" value="F:glycosyltransferase activity"/>
    <property type="evidence" value="ECO:0007669"/>
    <property type="project" value="UniProtKB-KW"/>
</dbReference>
<reference evidence="7 9" key="1">
    <citation type="submission" date="2016-10" db="EMBL/GenBank/DDBJ databases">
        <title>Draft genome sequences of four alkaliphilic bacteria belonging to the Anaerobacillus genus.</title>
        <authorList>
            <person name="Bassil N.M."/>
            <person name="Lloyd J.R."/>
        </authorList>
    </citation>
    <scope>NUCLEOTIDE SEQUENCE [LARGE SCALE GENOMIC DNA]</scope>
    <source>
        <strain evidence="7 9">NB2006</strain>
    </source>
</reference>
<dbReference type="PANTHER" id="PTHR43630:SF1">
    <property type="entry name" value="POLY-BETA-1,6-N-ACETYL-D-GLUCOSAMINE SYNTHASE"/>
    <property type="match status" value="1"/>
</dbReference>
<comment type="similarity">
    <text evidence="1">Belongs to the glycosyltransferase 2 family.</text>
</comment>
<evidence type="ECO:0000313" key="9">
    <source>
        <dbReference type="Proteomes" id="UP000180175"/>
    </source>
</evidence>
<accession>A0A1S2MFV6</accession>
<feature type="domain" description="Glycosyltransferase 2-like" evidence="6">
    <location>
        <begin position="179"/>
        <end position="406"/>
    </location>
</feature>
<proteinExistence type="inferred from homology"/>
<dbReference type="Gene3D" id="3.90.550.10">
    <property type="entry name" value="Spore Coat Polysaccharide Biosynthesis Protein SpsA, Chain A"/>
    <property type="match status" value="1"/>
</dbReference>
<protein>
    <submittedName>
        <fullName evidence="7">Glycosyl transferase</fullName>
    </submittedName>
    <submittedName>
        <fullName evidence="8">Glycosyltransferase family 2 protein</fullName>
    </submittedName>
</protein>
<dbReference type="EMBL" id="CP063356">
    <property type="protein sequence ID" value="QOY37317.1"/>
    <property type="molecule type" value="Genomic_DNA"/>
</dbReference>
<feature type="transmembrane region" description="Helical" evidence="4">
    <location>
        <begin position="359"/>
        <end position="392"/>
    </location>
</feature>
<keyword evidence="4" id="KW-0472">Membrane</keyword>
<dbReference type="Pfam" id="PF13632">
    <property type="entry name" value="Glyco_trans_2_3"/>
    <property type="match status" value="1"/>
</dbReference>
<dbReference type="Pfam" id="PF00535">
    <property type="entry name" value="Glycos_transf_2"/>
    <property type="match status" value="1"/>
</dbReference>
<dbReference type="Proteomes" id="UP000180175">
    <property type="component" value="Chromosome"/>
</dbReference>
<keyword evidence="4" id="KW-1133">Transmembrane helix</keyword>
<dbReference type="OrthoDB" id="9766299at2"/>
<dbReference type="SUPFAM" id="SSF53448">
    <property type="entry name" value="Nucleotide-diphospho-sugar transferases"/>
    <property type="match status" value="1"/>
</dbReference>
<keyword evidence="9" id="KW-1185">Reference proteome</keyword>
<gene>
    <name evidence="8" type="ORF">AWH56_006715</name>
    <name evidence="7" type="ORF">AWH56_04585</name>
</gene>
<dbReference type="RefSeq" id="WP_071316003.1">
    <property type="nucleotide sequence ID" value="NZ_CP063356.2"/>
</dbReference>
<evidence type="ECO:0000313" key="8">
    <source>
        <dbReference type="EMBL" id="QOY37317.1"/>
    </source>
</evidence>
<reference evidence="8 9" key="2">
    <citation type="journal article" date="2017" name="Genome Announc.">
        <title>Draft Genome Sequences of Four Alkaliphilic Bacteria Belonging to the Anaerobacillus Genus.</title>
        <authorList>
            <person name="Bassil N.M."/>
            <person name="Lloyd J.R."/>
        </authorList>
    </citation>
    <scope>NUCLEOTIDE SEQUENCE [LARGE SCALE GENOMIC DNA]</scope>
    <source>
        <strain evidence="8 9">NB2006</strain>
    </source>
</reference>
<evidence type="ECO:0000256" key="3">
    <source>
        <dbReference type="ARBA" id="ARBA00022679"/>
    </source>
</evidence>
<dbReference type="KEGG" id="aia:AWH56_006715"/>
<dbReference type="InterPro" id="IPR029044">
    <property type="entry name" value="Nucleotide-diphossugar_trans"/>
</dbReference>
<evidence type="ECO:0000256" key="2">
    <source>
        <dbReference type="ARBA" id="ARBA00022676"/>
    </source>
</evidence>
<keyword evidence="4" id="KW-0812">Transmembrane</keyword>
<evidence type="ECO:0000259" key="6">
    <source>
        <dbReference type="Pfam" id="PF13632"/>
    </source>
</evidence>
<keyword evidence="3 7" id="KW-0808">Transferase</keyword>
<evidence type="ECO:0000256" key="4">
    <source>
        <dbReference type="SAM" id="Phobius"/>
    </source>
</evidence>
<name>A0A1S2MFV6_9BACI</name>
<dbReference type="InterPro" id="IPR001173">
    <property type="entry name" value="Glyco_trans_2-like"/>
</dbReference>
<feature type="transmembrane region" description="Helical" evidence="4">
    <location>
        <begin position="20"/>
        <end position="38"/>
    </location>
</feature>
<organism evidence="7 9">
    <name type="scientific">Anaerobacillus isosaccharinicus</name>
    <dbReference type="NCBI Taxonomy" id="1532552"/>
    <lineage>
        <taxon>Bacteria</taxon>
        <taxon>Bacillati</taxon>
        <taxon>Bacillota</taxon>
        <taxon>Bacilli</taxon>
        <taxon>Bacillales</taxon>
        <taxon>Bacillaceae</taxon>
        <taxon>Anaerobacillus</taxon>
    </lineage>
</organism>
<dbReference type="CDD" id="cd06423">
    <property type="entry name" value="CESA_like"/>
    <property type="match status" value="1"/>
</dbReference>
<dbReference type="AlphaFoldDB" id="A0A1S2MFV6"/>
<evidence type="ECO:0000256" key="1">
    <source>
        <dbReference type="ARBA" id="ARBA00006739"/>
    </source>
</evidence>
<feature type="transmembrane region" description="Helical" evidence="4">
    <location>
        <begin position="398"/>
        <end position="420"/>
    </location>
</feature>
<reference evidence="8 9" key="3">
    <citation type="journal article" date="2019" name="Int. J. Syst. Evol. Microbiol.">
        <title>Anaerobacillus isosaccharinicus sp. nov., an alkaliphilic bacterium which degrades isosaccharinic acid.</title>
        <authorList>
            <person name="Bassil N.M."/>
            <person name="Lloyd J.R."/>
        </authorList>
    </citation>
    <scope>NUCLEOTIDE SEQUENCE [LARGE SCALE GENOMIC DNA]</scope>
    <source>
        <strain evidence="8 9">NB2006</strain>
    </source>
</reference>
<reference evidence="8" key="4">
    <citation type="submission" date="2020-10" db="EMBL/GenBank/DDBJ databases">
        <authorList>
            <person name="Bassil N.M."/>
            <person name="Lloyd J.R."/>
        </authorList>
    </citation>
    <scope>NUCLEOTIDE SEQUENCE</scope>
    <source>
        <strain evidence="8">NB2006</strain>
    </source>
</reference>
<evidence type="ECO:0000259" key="5">
    <source>
        <dbReference type="Pfam" id="PF00535"/>
    </source>
</evidence>
<sequence length="481" mass="55108">MSEIWEIGRSLLIFFNHFVIYYIVVACIIYLVFFLFSFGRIRKERGLHNVEPYKQLKNSRFTPPLSILVPAYNEEKGIIGSVLSLITGSGRLDYPEIEVIVINDGSKDTTLEIVVQRFQMKEMKNKVYEKRNGIETQLIKAVYQSEIYPYLYMIDKENGGKSDALNAGINFAKYPYFASIDGDTILEPDSFLKIMKPIIENPDDEILATGGNVLIANGSTIDKGQLQEKRLSNSPLIVMQTIEYMRAFLLGRIGLSKNNILLIISGAFGVFKTSRVIQAGGYKVKTVGEDMELVVRLHEMNIDNKWGAKIMFVADPVCYTEAPEKLRDLKTQRMRWQRGLFESLWHHKKMLFNPKYKGVGLFAMPYFLLIELLGPLIEVIGYLVVVLGLTLGVVNIEYSILLLVMLIVYGSFLSLGAVLLEEWRLGRYQRVSELNRLVFYSLTESLWYRPLLAFWRVKAIFVSIFKKDQSWGVMKRKGVST</sequence>
<keyword evidence="2" id="KW-0328">Glycosyltransferase</keyword>
<dbReference type="PANTHER" id="PTHR43630">
    <property type="entry name" value="POLY-BETA-1,6-N-ACETYL-D-GLUCOSAMINE SYNTHASE"/>
    <property type="match status" value="1"/>
</dbReference>
<feature type="domain" description="Glycosyltransferase 2-like" evidence="5">
    <location>
        <begin position="66"/>
        <end position="142"/>
    </location>
</feature>
<dbReference type="EMBL" id="LQXD01000028">
    <property type="protein sequence ID" value="OIJ22767.1"/>
    <property type="molecule type" value="Genomic_DNA"/>
</dbReference>